<dbReference type="NCBIfam" id="TIGR01509">
    <property type="entry name" value="HAD-SF-IA-v3"/>
    <property type="match status" value="1"/>
</dbReference>
<dbReference type="Gene3D" id="3.40.50.1000">
    <property type="entry name" value="HAD superfamily/HAD-like"/>
    <property type="match status" value="1"/>
</dbReference>
<name>A0ABX1DJN5_9HYPH</name>
<dbReference type="EMBL" id="JAAVLN010000001">
    <property type="protein sequence ID" value="NKC03124.1"/>
    <property type="molecule type" value="Genomic_DNA"/>
</dbReference>
<organism evidence="1 2">
    <name type="scientific">Brucella haematophila</name>
    <dbReference type="NCBI Taxonomy" id="419474"/>
    <lineage>
        <taxon>Bacteria</taxon>
        <taxon>Pseudomonadati</taxon>
        <taxon>Pseudomonadota</taxon>
        <taxon>Alphaproteobacteria</taxon>
        <taxon>Hyphomicrobiales</taxon>
        <taxon>Brucellaceae</taxon>
        <taxon>Brucella/Ochrobactrum group</taxon>
        <taxon>Brucella</taxon>
    </lineage>
</organism>
<sequence length="268" mass="30190">MKKAIAAAVPEAFKQTGKPKRKKTVTSPVKHVVFDIGKVLIHYDPELAYLDIIPEAERRQWFLETVCTGAWNVEQDRGRSWQDAEALLITTHPEWRDQILAFRQNWSRMVPHAYDESVAILRGLIASGNDVTMLTNFASDTFREAQVRFPFLTESRGVTVSGDVRMLKPDREIYDTHVAAFDLDPASTLFIDDSLHNVDGAKNAGWQAVHFTGAPKLAADLKTLGLSFLKYESARSFRFGRSMIRLCWRPSDDNACYAPATAISSRIT</sequence>
<proteinExistence type="predicted"/>
<dbReference type="InterPro" id="IPR023214">
    <property type="entry name" value="HAD_sf"/>
</dbReference>
<dbReference type="SUPFAM" id="SSF56784">
    <property type="entry name" value="HAD-like"/>
    <property type="match status" value="1"/>
</dbReference>
<reference evidence="1 2" key="1">
    <citation type="submission" date="2020-03" db="EMBL/GenBank/DDBJ databases">
        <title>Whole genome sequencing of clinical and environmental type strains of Ochrobactrum.</title>
        <authorList>
            <person name="Dharne M."/>
        </authorList>
    </citation>
    <scope>NUCLEOTIDE SEQUENCE [LARGE SCALE GENOMIC DNA]</scope>
    <source>
        <strain evidence="1 2">CIP 109452</strain>
    </source>
</reference>
<dbReference type="InterPro" id="IPR006439">
    <property type="entry name" value="HAD-SF_hydro_IA"/>
</dbReference>
<dbReference type="PANTHER" id="PTHR43611:SF3">
    <property type="entry name" value="FLAVIN MONONUCLEOTIDE HYDROLASE 1, CHLOROPLATIC"/>
    <property type="match status" value="1"/>
</dbReference>
<protein>
    <submittedName>
        <fullName evidence="1">HAD family phosphatase</fullName>
    </submittedName>
</protein>
<dbReference type="Pfam" id="PF00702">
    <property type="entry name" value="Hydrolase"/>
    <property type="match status" value="1"/>
</dbReference>
<evidence type="ECO:0000313" key="2">
    <source>
        <dbReference type="Proteomes" id="UP000704467"/>
    </source>
</evidence>
<evidence type="ECO:0000313" key="1">
    <source>
        <dbReference type="EMBL" id="NKC03124.1"/>
    </source>
</evidence>
<dbReference type="InterPro" id="IPR023198">
    <property type="entry name" value="PGP-like_dom2"/>
</dbReference>
<dbReference type="PANTHER" id="PTHR43611">
    <property type="entry name" value="ALPHA-D-GLUCOSE 1-PHOSPHATE PHOSPHATASE"/>
    <property type="match status" value="1"/>
</dbReference>
<comment type="caution">
    <text evidence="1">The sequence shown here is derived from an EMBL/GenBank/DDBJ whole genome shotgun (WGS) entry which is preliminary data.</text>
</comment>
<gene>
    <name evidence="1" type="ORF">HED55_06495</name>
</gene>
<dbReference type="Gene3D" id="1.10.150.240">
    <property type="entry name" value="Putative phosphatase, domain 2"/>
    <property type="match status" value="1"/>
</dbReference>
<keyword evidence="2" id="KW-1185">Reference proteome</keyword>
<accession>A0ABX1DJN5</accession>
<dbReference type="CDD" id="cd02603">
    <property type="entry name" value="HAD_sEH-N_like"/>
    <property type="match status" value="1"/>
</dbReference>
<dbReference type="InterPro" id="IPR036412">
    <property type="entry name" value="HAD-like_sf"/>
</dbReference>
<dbReference type="Proteomes" id="UP000704467">
    <property type="component" value="Unassembled WGS sequence"/>
</dbReference>